<gene>
    <name evidence="2" type="ORF">VP01_3566g2</name>
</gene>
<evidence type="ECO:0000313" key="3">
    <source>
        <dbReference type="Proteomes" id="UP000037035"/>
    </source>
</evidence>
<dbReference type="VEuPathDB" id="FungiDB:VP01_3566g2"/>
<dbReference type="AlphaFoldDB" id="A0A0L6UW60"/>
<name>A0A0L6UW60_9BASI</name>
<dbReference type="Proteomes" id="UP000037035">
    <property type="component" value="Unassembled WGS sequence"/>
</dbReference>
<sequence>MSPNERQSWEWLVCLFLGRTKFVEPVKNNGPHMAGVMWANGRRKSSTRGEWFGRYFSAARFSEIIQLNDWMATHFQELAPGVLERYHQVLLKNQLPSMDHHGLSHTLEPPVYLDLNNVLGVTMKDK</sequence>
<keyword evidence="3" id="KW-1185">Reference proteome</keyword>
<dbReference type="EMBL" id="LAVV01008575">
    <property type="protein sequence ID" value="KNZ52462.1"/>
    <property type="molecule type" value="Genomic_DNA"/>
</dbReference>
<accession>A0A0L6UW60</accession>
<comment type="caution">
    <text evidence="2">The sequence shown here is derived from an EMBL/GenBank/DDBJ whole genome shotgun (WGS) entry which is preliminary data.</text>
</comment>
<dbReference type="InterPro" id="IPR046798">
    <property type="entry name" value="2OG-FeII_Oxy_6"/>
</dbReference>
<feature type="domain" description="Tet-like 2OG-Fe(II) oxygenase" evidence="1">
    <location>
        <begin position="2"/>
        <end position="101"/>
    </location>
</feature>
<protein>
    <recommendedName>
        <fullName evidence="1">Tet-like 2OG-Fe(II) oxygenase domain-containing protein</fullName>
    </recommendedName>
</protein>
<proteinExistence type="predicted"/>
<evidence type="ECO:0000313" key="2">
    <source>
        <dbReference type="EMBL" id="KNZ52462.1"/>
    </source>
</evidence>
<reference evidence="2 3" key="1">
    <citation type="submission" date="2015-08" db="EMBL/GenBank/DDBJ databases">
        <title>Next Generation Sequencing and Analysis of the Genome of Puccinia sorghi L Schw, the Causal Agent of Maize Common Rust.</title>
        <authorList>
            <person name="Rochi L."/>
            <person name="Burguener G."/>
            <person name="Darino M."/>
            <person name="Turjanski A."/>
            <person name="Kreff E."/>
            <person name="Dieguez M.J."/>
            <person name="Sacco F."/>
        </authorList>
    </citation>
    <scope>NUCLEOTIDE SEQUENCE [LARGE SCALE GENOMIC DNA]</scope>
    <source>
        <strain evidence="2 3">RO10H11247</strain>
    </source>
</reference>
<dbReference type="Pfam" id="PF20515">
    <property type="entry name" value="2OG-FeII_Oxy_6"/>
    <property type="match status" value="1"/>
</dbReference>
<evidence type="ECO:0000259" key="1">
    <source>
        <dbReference type="Pfam" id="PF20515"/>
    </source>
</evidence>
<organism evidence="2 3">
    <name type="scientific">Puccinia sorghi</name>
    <dbReference type="NCBI Taxonomy" id="27349"/>
    <lineage>
        <taxon>Eukaryota</taxon>
        <taxon>Fungi</taxon>
        <taxon>Dikarya</taxon>
        <taxon>Basidiomycota</taxon>
        <taxon>Pucciniomycotina</taxon>
        <taxon>Pucciniomycetes</taxon>
        <taxon>Pucciniales</taxon>
        <taxon>Pucciniaceae</taxon>
        <taxon>Puccinia</taxon>
    </lineage>
</organism>